<gene>
    <name evidence="10" type="ORF">ACFODX_02785</name>
</gene>
<comment type="caution">
    <text evidence="10">The sequence shown here is derived from an EMBL/GenBank/DDBJ whole genome shotgun (WGS) entry which is preliminary data.</text>
</comment>
<comment type="catalytic activity">
    <reaction evidence="1">
        <text>Hydrolysis of terminal non-reducing N-acetyl-D-hexosamine residues in N-acetyl-beta-D-hexosaminides.</text>
        <dbReference type="EC" id="3.2.1.52"/>
    </reaction>
</comment>
<evidence type="ECO:0000256" key="7">
    <source>
        <dbReference type="ARBA" id="ARBA00033000"/>
    </source>
</evidence>
<dbReference type="InterPro" id="IPR015882">
    <property type="entry name" value="HEX_bac_N"/>
</dbReference>
<dbReference type="InterPro" id="IPR004867">
    <property type="entry name" value="CHB_C_dom"/>
</dbReference>
<evidence type="ECO:0000256" key="1">
    <source>
        <dbReference type="ARBA" id="ARBA00001231"/>
    </source>
</evidence>
<comment type="similarity">
    <text evidence="2">Belongs to the glycosyl hydrolase 20 family.</text>
</comment>
<dbReference type="EC" id="3.2.1.52" evidence="3"/>
<dbReference type="Pfam" id="PF02838">
    <property type="entry name" value="Glyco_hydro_20b"/>
    <property type="match status" value="1"/>
</dbReference>
<dbReference type="InterPro" id="IPR025705">
    <property type="entry name" value="Beta_hexosaminidase_sua/sub"/>
</dbReference>
<evidence type="ECO:0000256" key="8">
    <source>
        <dbReference type="SAM" id="SignalP"/>
    </source>
</evidence>
<dbReference type="PRINTS" id="PR00738">
    <property type="entry name" value="GLHYDRLASE20"/>
</dbReference>
<evidence type="ECO:0000256" key="5">
    <source>
        <dbReference type="ARBA" id="ARBA00023295"/>
    </source>
</evidence>
<feature type="signal peptide" evidence="8">
    <location>
        <begin position="1"/>
        <end position="26"/>
    </location>
</feature>
<dbReference type="PANTHER" id="PTHR22600">
    <property type="entry name" value="BETA-HEXOSAMINIDASE"/>
    <property type="match status" value="1"/>
</dbReference>
<dbReference type="SUPFAM" id="SSF51445">
    <property type="entry name" value="(Trans)glycosidases"/>
    <property type="match status" value="1"/>
</dbReference>
<evidence type="ECO:0000313" key="10">
    <source>
        <dbReference type="EMBL" id="MFC3114465.1"/>
    </source>
</evidence>
<organism evidence="10 11">
    <name type="scientific">Cellvibrio fontiphilus</name>
    <dbReference type="NCBI Taxonomy" id="1815559"/>
    <lineage>
        <taxon>Bacteria</taxon>
        <taxon>Pseudomonadati</taxon>
        <taxon>Pseudomonadota</taxon>
        <taxon>Gammaproteobacteria</taxon>
        <taxon>Cellvibrionales</taxon>
        <taxon>Cellvibrionaceae</taxon>
        <taxon>Cellvibrio</taxon>
    </lineage>
</organism>
<keyword evidence="4" id="KW-0378">Hydrolase</keyword>
<dbReference type="InterPro" id="IPR008965">
    <property type="entry name" value="CBM2/CBM3_carb-bd_dom_sf"/>
</dbReference>
<dbReference type="Pfam" id="PF03173">
    <property type="entry name" value="CHB_HEX"/>
    <property type="match status" value="1"/>
</dbReference>
<feature type="chain" id="PRO_5046162674" description="beta-N-acetylhexosaminidase" evidence="8">
    <location>
        <begin position="27"/>
        <end position="855"/>
    </location>
</feature>
<protein>
    <recommendedName>
        <fullName evidence="3">beta-N-acetylhexosaminidase</fullName>
        <ecNumber evidence="3">3.2.1.52</ecNumber>
    </recommendedName>
    <alternativeName>
        <fullName evidence="6">Beta-N-acetylhexosaminidase</fullName>
    </alternativeName>
    <alternativeName>
        <fullName evidence="7">N-acetyl-beta-glucosaminidase</fullName>
    </alternativeName>
</protein>
<dbReference type="RefSeq" id="WP_378115831.1">
    <property type="nucleotide sequence ID" value="NZ_JBHRTF010000002.1"/>
</dbReference>
<dbReference type="CDD" id="cd06569">
    <property type="entry name" value="GH20_Sm-chitobiase-like"/>
    <property type="match status" value="1"/>
</dbReference>
<dbReference type="Gene3D" id="2.60.40.290">
    <property type="match status" value="1"/>
</dbReference>
<dbReference type="EMBL" id="JBHRTF010000002">
    <property type="protein sequence ID" value="MFC3114465.1"/>
    <property type="molecule type" value="Genomic_DNA"/>
</dbReference>
<evidence type="ECO:0000256" key="4">
    <source>
        <dbReference type="ARBA" id="ARBA00022801"/>
    </source>
</evidence>
<accession>A0ABV7FA79</accession>
<dbReference type="Gene3D" id="2.60.40.10">
    <property type="entry name" value="Immunoglobulins"/>
    <property type="match status" value="1"/>
</dbReference>
<dbReference type="InterPro" id="IPR029018">
    <property type="entry name" value="Hex-like_dom2"/>
</dbReference>
<dbReference type="InterPro" id="IPR012291">
    <property type="entry name" value="CBM2_carb-bd_dom_sf"/>
</dbReference>
<sequence>MRVSGRGLYRGALAALVMALVPGAYAGNLSQQQLTAFGAEAKLEFAVVSNFAAKPQARLSLSNSSSVALPAGAGDWSIYLHSVRKLDEVEVSGLKLRHLQGDLHEIAPTAAFKGLAVGATIEIPYSASAHLVSYSDFMPRAFIAQPGLNAVVFANTDSENLQNFIAPITTPEQQLRNNTDRYEIATAASRYEQNLAVNSIKVESGNKIIPTPKQVKYRSGTVAVDGSWQVSFAGRLAGESNYLLEQLKAYGLTLKASADHIALTGKLIELRVDASKAEPEGYLLNIAADKITVTGGDNAGAFYGIQSLLSLLPAPGASKLEVPLLSVTDAPRFDWRGMHYDMARNFHSKEVTLRLIEQMARYKLNKLHLHLTEDEGWRLQIPGLPELTDIGGKRCFDLSEQSCLLTQLGTGPHASGSGNGYYTTEDFIEIIKFAHARHIEVIPEIDMPGHARAAVKAMEARYNRLLKAGDKAAAERYLLSDPQDKSQYITVQNYTDNSINVCMPSTYVFVDKVIYELQQMYRKAGTKLQTFHMGGDEVGAGSWTASPACEALFAKGEQGVAGVADLKPYFVSKLAAITHTRGLALAGWEDGLMYDPNNTFNREQFANKTVLANAWDNIWEWGVADRAYRLANAGYEVILSPGTHLYFDHPHEAHPEERGYYWATRYSSTEKVFGFMPDNLYANADKTRMGEPIGNLEALVGRALPGLEKPENLRGIQGQLWSETVRTGAQFEQMIYPRLISLAERAWHKAEWEGDKPDNRARQQDWANFAVQLSQKELPKLAALGGDFYLPPPGAKIENGKLLVNTSLPGLATEFSVDGGKSWKLVDGAEILESGTAKVRSRLGNVTSRHVEVGQ</sequence>
<dbReference type="SUPFAM" id="SSF81296">
    <property type="entry name" value="E set domains"/>
    <property type="match status" value="1"/>
</dbReference>
<reference evidence="11" key="1">
    <citation type="journal article" date="2019" name="Int. J. Syst. Evol. Microbiol.">
        <title>The Global Catalogue of Microorganisms (GCM) 10K type strain sequencing project: providing services to taxonomists for standard genome sequencing and annotation.</title>
        <authorList>
            <consortium name="The Broad Institute Genomics Platform"/>
            <consortium name="The Broad Institute Genome Sequencing Center for Infectious Disease"/>
            <person name="Wu L."/>
            <person name="Ma J."/>
        </authorList>
    </citation>
    <scope>NUCLEOTIDE SEQUENCE [LARGE SCALE GENOMIC DNA]</scope>
    <source>
        <strain evidence="11">KCTC 52237</strain>
    </source>
</reference>
<dbReference type="InterPro" id="IPR017853">
    <property type="entry name" value="GH"/>
</dbReference>
<dbReference type="InterPro" id="IPR013783">
    <property type="entry name" value="Ig-like_fold"/>
</dbReference>
<evidence type="ECO:0000259" key="9">
    <source>
        <dbReference type="SMART" id="SM01081"/>
    </source>
</evidence>
<dbReference type="SUPFAM" id="SSF55545">
    <property type="entry name" value="beta-N-acetylhexosaminidase-like domain"/>
    <property type="match status" value="1"/>
</dbReference>
<dbReference type="CDD" id="cd02847">
    <property type="entry name" value="E_set_Chitobiase_C"/>
    <property type="match status" value="1"/>
</dbReference>
<evidence type="ECO:0000313" key="11">
    <source>
        <dbReference type="Proteomes" id="UP001595555"/>
    </source>
</evidence>
<dbReference type="Pfam" id="PF00728">
    <property type="entry name" value="Glyco_hydro_20"/>
    <property type="match status" value="1"/>
</dbReference>
<keyword evidence="5" id="KW-0326">Glycosidase</keyword>
<dbReference type="InterPro" id="IPR004866">
    <property type="entry name" value="CHB/HEX_N_dom"/>
</dbReference>
<dbReference type="SMART" id="SM01081">
    <property type="entry name" value="CHB_HEX"/>
    <property type="match status" value="1"/>
</dbReference>
<evidence type="ECO:0000256" key="3">
    <source>
        <dbReference type="ARBA" id="ARBA00012663"/>
    </source>
</evidence>
<dbReference type="SUPFAM" id="SSF49384">
    <property type="entry name" value="Carbohydrate-binding domain"/>
    <property type="match status" value="1"/>
</dbReference>
<dbReference type="Gene3D" id="3.20.20.80">
    <property type="entry name" value="Glycosidases"/>
    <property type="match status" value="1"/>
</dbReference>
<evidence type="ECO:0000256" key="6">
    <source>
        <dbReference type="ARBA" id="ARBA00030512"/>
    </source>
</evidence>
<feature type="domain" description="Chitobiase/beta-hexosaminidases N-terminal" evidence="9">
    <location>
        <begin position="39"/>
        <end position="189"/>
    </location>
</feature>
<dbReference type="Pfam" id="PF03174">
    <property type="entry name" value="CHB_HEX_C"/>
    <property type="match status" value="1"/>
</dbReference>
<dbReference type="Proteomes" id="UP001595555">
    <property type="component" value="Unassembled WGS sequence"/>
</dbReference>
<name>A0ABV7FA79_9GAMM</name>
<keyword evidence="11" id="KW-1185">Reference proteome</keyword>
<dbReference type="InterPro" id="IPR015883">
    <property type="entry name" value="Glyco_hydro_20_cat"/>
</dbReference>
<keyword evidence="8" id="KW-0732">Signal</keyword>
<proteinExistence type="inferred from homology"/>
<dbReference type="InterPro" id="IPR014756">
    <property type="entry name" value="Ig_E-set"/>
</dbReference>
<dbReference type="PANTHER" id="PTHR22600:SF57">
    <property type="entry name" value="BETA-N-ACETYLHEXOSAMINIDASE"/>
    <property type="match status" value="1"/>
</dbReference>
<evidence type="ECO:0000256" key="2">
    <source>
        <dbReference type="ARBA" id="ARBA00006285"/>
    </source>
</evidence>
<dbReference type="Gene3D" id="3.30.379.10">
    <property type="entry name" value="Chitobiase/beta-hexosaminidase domain 2-like"/>
    <property type="match status" value="1"/>
</dbReference>